<keyword evidence="3" id="KW-1185">Reference proteome</keyword>
<organism evidence="2 3">
    <name type="scientific">Symbiodinium microadriaticum</name>
    <name type="common">Dinoflagellate</name>
    <name type="synonym">Zooxanthella microadriatica</name>
    <dbReference type="NCBI Taxonomy" id="2951"/>
    <lineage>
        <taxon>Eukaryota</taxon>
        <taxon>Sar</taxon>
        <taxon>Alveolata</taxon>
        <taxon>Dinophyceae</taxon>
        <taxon>Suessiales</taxon>
        <taxon>Symbiodiniaceae</taxon>
        <taxon>Symbiodinium</taxon>
    </lineage>
</organism>
<evidence type="ECO:0000256" key="1">
    <source>
        <dbReference type="SAM" id="MobiDB-lite"/>
    </source>
</evidence>
<accession>A0A1Q9C931</accession>
<comment type="caution">
    <text evidence="2">The sequence shown here is derived from an EMBL/GenBank/DDBJ whole genome shotgun (WGS) entry which is preliminary data.</text>
</comment>
<sequence>MTIAGTGTVTILRAPVPVSLHHKDKGENEIQASAVALGTKLLQLPIPTRLMPGLRNGQFKPAPTDWAMGDGSLRLCQGAERFHWRLAKDLEDFRIEVGDKADVCRGPERAERAGARCVLASSAELQYFSAQCRQKHETASRFSSTHGGSGTGHAHKNQHDEFRRQQKGPLQDVTQERQIGSVVKDSGHDLDMSLRHLRISSVASRHQLTVFGTSGGPVQMVLIFDDFFEHHGISATHLRTCGLWLAGHGRPALQLGQTAEILASADSQGL</sequence>
<dbReference type="Proteomes" id="UP000186817">
    <property type="component" value="Unassembled WGS sequence"/>
</dbReference>
<dbReference type="AlphaFoldDB" id="A0A1Q9C931"/>
<feature type="region of interest" description="Disordered" evidence="1">
    <location>
        <begin position="139"/>
        <end position="159"/>
    </location>
</feature>
<proteinExistence type="predicted"/>
<reference evidence="2 3" key="1">
    <citation type="submission" date="2016-02" db="EMBL/GenBank/DDBJ databases">
        <title>Genome analysis of coral dinoflagellate symbionts highlights evolutionary adaptations to a symbiotic lifestyle.</title>
        <authorList>
            <person name="Aranda M."/>
            <person name="Li Y."/>
            <person name="Liew Y.J."/>
            <person name="Baumgarten S."/>
            <person name="Simakov O."/>
            <person name="Wilson M."/>
            <person name="Piel J."/>
            <person name="Ashoor H."/>
            <person name="Bougouffa S."/>
            <person name="Bajic V.B."/>
            <person name="Ryu T."/>
            <person name="Ravasi T."/>
            <person name="Bayer T."/>
            <person name="Micklem G."/>
            <person name="Kim H."/>
            <person name="Bhak J."/>
            <person name="Lajeunesse T.C."/>
            <person name="Voolstra C.R."/>
        </authorList>
    </citation>
    <scope>NUCLEOTIDE SEQUENCE [LARGE SCALE GENOMIC DNA]</scope>
    <source>
        <strain evidence="2 3">CCMP2467</strain>
    </source>
</reference>
<dbReference type="EMBL" id="LSRX01001485">
    <property type="protein sequence ID" value="OLP79439.1"/>
    <property type="molecule type" value="Genomic_DNA"/>
</dbReference>
<protein>
    <submittedName>
        <fullName evidence="2">Uncharacterized protein</fullName>
    </submittedName>
</protein>
<gene>
    <name evidence="2" type="ORF">AK812_SmicGene40276</name>
</gene>
<evidence type="ECO:0000313" key="2">
    <source>
        <dbReference type="EMBL" id="OLP79439.1"/>
    </source>
</evidence>
<evidence type="ECO:0000313" key="3">
    <source>
        <dbReference type="Proteomes" id="UP000186817"/>
    </source>
</evidence>
<name>A0A1Q9C931_SYMMI</name>